<keyword evidence="4 6" id="KW-0472">Membrane</keyword>
<sequence>MSATTASAVLPTAEPGAEPGAESAAEGAAAPAVEPRLKHVPLGGFAMVMGLGGSAVAWHLAAQVWSITPWVSRGLAVLGLVAFLVVGAGYLAKAVRYPAVVRAEWAHPVKSAFTATVAVSLLVLSIAVAGWLPGLSQVLFWIGGAGQAVITVMVLRNWIQNATVQPGHIHPAWFIPVVGNHVAPIAGVDYAPEVIVWYFFGVGLVYWLGLLPVVLTRLFTVGTLPARLAPTLAILVAPPAVAALAWNRLEGTWTDPLSLILLGVMTMQLLLLAVQADTLRRMPFAISVWAYTFPLAAAASAYLASTVHGGVDYRWVGAALLAVTTAVVIGVGVRTGIGVRRGEICVKEG</sequence>
<accession>A0A2A9CXM3</accession>
<protein>
    <submittedName>
        <fullName evidence="7">Tellurite resistance protein</fullName>
    </submittedName>
</protein>
<evidence type="ECO:0000313" key="7">
    <source>
        <dbReference type="EMBL" id="PFG19187.1"/>
    </source>
</evidence>
<feature type="transmembrane region" description="Helical" evidence="6">
    <location>
        <begin position="112"/>
        <end position="132"/>
    </location>
</feature>
<evidence type="ECO:0000256" key="1">
    <source>
        <dbReference type="ARBA" id="ARBA00004141"/>
    </source>
</evidence>
<dbReference type="InterPro" id="IPR038665">
    <property type="entry name" value="Voltage-dep_anion_channel_sf"/>
</dbReference>
<dbReference type="OrthoDB" id="5017340at2"/>
<evidence type="ECO:0000256" key="2">
    <source>
        <dbReference type="ARBA" id="ARBA00022692"/>
    </source>
</evidence>
<dbReference type="InterPro" id="IPR052951">
    <property type="entry name" value="Tellurite_res_ion_channel"/>
</dbReference>
<keyword evidence="2 6" id="KW-0812">Transmembrane</keyword>
<dbReference type="InterPro" id="IPR004695">
    <property type="entry name" value="SLAC1/Mae1/Ssu1/TehA"/>
</dbReference>
<organism evidence="7 8">
    <name type="scientific">Serinibacter salmoneus</name>
    <dbReference type="NCBI Taxonomy" id="556530"/>
    <lineage>
        <taxon>Bacteria</taxon>
        <taxon>Bacillati</taxon>
        <taxon>Actinomycetota</taxon>
        <taxon>Actinomycetes</taxon>
        <taxon>Micrococcales</taxon>
        <taxon>Beutenbergiaceae</taxon>
        <taxon>Serinibacter</taxon>
    </lineage>
</organism>
<evidence type="ECO:0000256" key="4">
    <source>
        <dbReference type="ARBA" id="ARBA00023136"/>
    </source>
</evidence>
<dbReference type="EMBL" id="PDJD01000001">
    <property type="protein sequence ID" value="PFG19187.1"/>
    <property type="molecule type" value="Genomic_DNA"/>
</dbReference>
<dbReference type="PANTHER" id="PTHR37955:SF1">
    <property type="entry name" value="DEP DOMAIN-CONTAINING PROTEIN"/>
    <property type="match status" value="1"/>
</dbReference>
<dbReference type="PANTHER" id="PTHR37955">
    <property type="entry name" value="TELLURITE RESISTANCE PROTEIN TEHA"/>
    <property type="match status" value="1"/>
</dbReference>
<evidence type="ECO:0000256" key="3">
    <source>
        <dbReference type="ARBA" id="ARBA00022989"/>
    </source>
</evidence>
<feature type="transmembrane region" description="Helical" evidence="6">
    <location>
        <begin position="258"/>
        <end position="276"/>
    </location>
</feature>
<keyword evidence="3 6" id="KW-1133">Transmembrane helix</keyword>
<dbReference type="CDD" id="cd09323">
    <property type="entry name" value="TDT_SLAC1_like"/>
    <property type="match status" value="1"/>
</dbReference>
<dbReference type="Gene3D" id="1.50.10.150">
    <property type="entry name" value="Voltage-dependent anion channel"/>
    <property type="match status" value="1"/>
</dbReference>
<feature type="transmembrane region" description="Helical" evidence="6">
    <location>
        <begin position="73"/>
        <end position="92"/>
    </location>
</feature>
<feature type="transmembrane region" description="Helical" evidence="6">
    <location>
        <begin position="194"/>
        <end position="216"/>
    </location>
</feature>
<feature type="transmembrane region" description="Helical" evidence="6">
    <location>
        <begin position="313"/>
        <end position="333"/>
    </location>
</feature>
<feature type="compositionally biased region" description="Low complexity" evidence="5">
    <location>
        <begin position="11"/>
        <end position="25"/>
    </location>
</feature>
<feature type="transmembrane region" description="Helical" evidence="6">
    <location>
        <begin position="42"/>
        <end position="61"/>
    </location>
</feature>
<dbReference type="GO" id="GO:0005886">
    <property type="term" value="C:plasma membrane"/>
    <property type="evidence" value="ECO:0007669"/>
    <property type="project" value="TreeGrafter"/>
</dbReference>
<comment type="caution">
    <text evidence="7">The sequence shown here is derived from an EMBL/GenBank/DDBJ whole genome shotgun (WGS) entry which is preliminary data.</text>
</comment>
<dbReference type="RefSeq" id="WP_098468351.1">
    <property type="nucleotide sequence ID" value="NZ_PDJD01000001.1"/>
</dbReference>
<feature type="region of interest" description="Disordered" evidence="5">
    <location>
        <begin position="1"/>
        <end position="25"/>
    </location>
</feature>
<proteinExistence type="predicted"/>
<evidence type="ECO:0000313" key="8">
    <source>
        <dbReference type="Proteomes" id="UP000224915"/>
    </source>
</evidence>
<evidence type="ECO:0000256" key="6">
    <source>
        <dbReference type="SAM" id="Phobius"/>
    </source>
</evidence>
<reference evidence="7 8" key="1">
    <citation type="submission" date="2017-10" db="EMBL/GenBank/DDBJ databases">
        <title>Sequencing the genomes of 1000 actinobacteria strains.</title>
        <authorList>
            <person name="Klenk H.-P."/>
        </authorList>
    </citation>
    <scope>NUCLEOTIDE SEQUENCE [LARGE SCALE GENOMIC DNA]</scope>
    <source>
        <strain evidence="7 8">DSM 21801</strain>
    </source>
</reference>
<dbReference type="GO" id="GO:0046583">
    <property type="term" value="F:monoatomic cation efflux transmembrane transporter activity"/>
    <property type="evidence" value="ECO:0007669"/>
    <property type="project" value="TreeGrafter"/>
</dbReference>
<feature type="transmembrane region" description="Helical" evidence="6">
    <location>
        <begin position="228"/>
        <end position="246"/>
    </location>
</feature>
<gene>
    <name evidence="7" type="ORF">ATL40_0744</name>
</gene>
<comment type="subcellular location">
    <subcellularLocation>
        <location evidence="1">Membrane</location>
        <topology evidence="1">Multi-pass membrane protein</topology>
    </subcellularLocation>
</comment>
<evidence type="ECO:0000256" key="5">
    <source>
        <dbReference type="SAM" id="MobiDB-lite"/>
    </source>
</evidence>
<name>A0A2A9CXM3_9MICO</name>
<feature type="transmembrane region" description="Helical" evidence="6">
    <location>
        <begin position="288"/>
        <end position="307"/>
    </location>
</feature>
<dbReference type="Proteomes" id="UP000224915">
    <property type="component" value="Unassembled WGS sequence"/>
</dbReference>
<feature type="transmembrane region" description="Helical" evidence="6">
    <location>
        <begin position="138"/>
        <end position="159"/>
    </location>
</feature>
<keyword evidence="8" id="KW-1185">Reference proteome</keyword>
<dbReference type="Pfam" id="PF03595">
    <property type="entry name" value="SLAC1"/>
    <property type="match status" value="1"/>
</dbReference>
<dbReference type="AlphaFoldDB" id="A0A2A9CXM3"/>